<gene>
    <name evidence="1" type="ORF">ACFQ2I_14705</name>
</gene>
<keyword evidence="1" id="KW-0326">Glycosidase</keyword>
<protein>
    <submittedName>
        <fullName evidence="1">Sialidase family protein</fullName>
        <ecNumber evidence="1">3.2.1.-</ecNumber>
    </submittedName>
</protein>
<dbReference type="Proteomes" id="UP001596989">
    <property type="component" value="Unassembled WGS sequence"/>
</dbReference>
<organism evidence="1 2">
    <name type="scientific">Paenibacillus chungangensis</name>
    <dbReference type="NCBI Taxonomy" id="696535"/>
    <lineage>
        <taxon>Bacteria</taxon>
        <taxon>Bacillati</taxon>
        <taxon>Bacillota</taxon>
        <taxon>Bacilli</taxon>
        <taxon>Bacillales</taxon>
        <taxon>Paenibacillaceae</taxon>
        <taxon>Paenibacillus</taxon>
    </lineage>
</organism>
<keyword evidence="2" id="KW-1185">Reference proteome</keyword>
<dbReference type="RefSeq" id="WP_377565247.1">
    <property type="nucleotide sequence ID" value="NZ_JBHTJZ010000023.1"/>
</dbReference>
<keyword evidence="1" id="KW-0378">Hydrolase</keyword>
<name>A0ABW3HSZ9_9BACL</name>
<dbReference type="SUPFAM" id="SSF50939">
    <property type="entry name" value="Sialidases"/>
    <property type="match status" value="1"/>
</dbReference>
<reference evidence="2" key="1">
    <citation type="journal article" date="2019" name="Int. J. Syst. Evol. Microbiol.">
        <title>The Global Catalogue of Microorganisms (GCM) 10K type strain sequencing project: providing services to taxonomists for standard genome sequencing and annotation.</title>
        <authorList>
            <consortium name="The Broad Institute Genomics Platform"/>
            <consortium name="The Broad Institute Genome Sequencing Center for Infectious Disease"/>
            <person name="Wu L."/>
            <person name="Ma J."/>
        </authorList>
    </citation>
    <scope>NUCLEOTIDE SEQUENCE [LARGE SCALE GENOMIC DNA]</scope>
    <source>
        <strain evidence="2">CCUG 59129</strain>
    </source>
</reference>
<comment type="caution">
    <text evidence="1">The sequence shown here is derived from an EMBL/GenBank/DDBJ whole genome shotgun (WGS) entry which is preliminary data.</text>
</comment>
<dbReference type="EC" id="3.2.1.-" evidence="1"/>
<dbReference type="CDD" id="cd15482">
    <property type="entry name" value="Sialidase_non-viral"/>
    <property type="match status" value="1"/>
</dbReference>
<sequence length="373" mass="41201">MEAIIEVTGSGLIYSNPKPHVYSRHAYFPSVIQLKGRELLASFSIGQAFESADLRTNIARSVDGGKSWTLEGPICSETIDEDASYVSRLSHGADGEVVAFTIRHNRSRRDEGLVNPANLGFVEVELQLWRSRDGGRTWDGPEVIDPPLVGPSFEMTSPILPLQSGGWLLPTSTWRGWDGSCPNGMKAVAFCSFDNGVTWPVYSDVMKDPLGDKIYWESKIEQMGDGRLVAAAWVYDEKHGCDLPIHYAVGHLSEEGPVFGAARSTGMQGQTVCLLAMDEEQLLIVYRRTDQPGLWAALIHLEGEAWEVQAEAPLWGRPGRLTGDSEDMAHNFAILKFGAPSICRLHDGELLVSFWASEDGLSSIRWVRLRIRG</sequence>
<evidence type="ECO:0000313" key="1">
    <source>
        <dbReference type="EMBL" id="MFD0960640.1"/>
    </source>
</evidence>
<dbReference type="Gene3D" id="2.120.10.10">
    <property type="match status" value="1"/>
</dbReference>
<evidence type="ECO:0000313" key="2">
    <source>
        <dbReference type="Proteomes" id="UP001596989"/>
    </source>
</evidence>
<dbReference type="GO" id="GO:0016798">
    <property type="term" value="F:hydrolase activity, acting on glycosyl bonds"/>
    <property type="evidence" value="ECO:0007669"/>
    <property type="project" value="UniProtKB-KW"/>
</dbReference>
<dbReference type="InterPro" id="IPR036278">
    <property type="entry name" value="Sialidase_sf"/>
</dbReference>
<accession>A0ABW3HSZ9</accession>
<dbReference type="EMBL" id="JBHTJZ010000023">
    <property type="protein sequence ID" value="MFD0960640.1"/>
    <property type="molecule type" value="Genomic_DNA"/>
</dbReference>
<proteinExistence type="predicted"/>